<feature type="domain" description="FAD-binding" evidence="4">
    <location>
        <begin position="277"/>
        <end position="620"/>
    </location>
</feature>
<keyword evidence="2" id="KW-0503">Monooxygenase</keyword>
<evidence type="ECO:0000313" key="6">
    <source>
        <dbReference type="Proteomes" id="UP000583929"/>
    </source>
</evidence>
<accession>A0A7J6I9P8</accession>
<dbReference type="Gene3D" id="3.50.50.60">
    <property type="entry name" value="FAD/NAD(P)-binding domain"/>
    <property type="match status" value="2"/>
</dbReference>
<dbReference type="Proteomes" id="UP000583929">
    <property type="component" value="Unassembled WGS sequence"/>
</dbReference>
<evidence type="ECO:0000313" key="5">
    <source>
        <dbReference type="EMBL" id="KAF4403791.1"/>
    </source>
</evidence>
<dbReference type="InterPro" id="IPR002938">
    <property type="entry name" value="FAD-bd"/>
</dbReference>
<dbReference type="GO" id="GO:0004497">
    <property type="term" value="F:monooxygenase activity"/>
    <property type="evidence" value="ECO:0007669"/>
    <property type="project" value="UniProtKB-KW"/>
</dbReference>
<keyword evidence="6" id="KW-1185">Reference proteome</keyword>
<evidence type="ECO:0000256" key="1">
    <source>
        <dbReference type="ARBA" id="ARBA00023002"/>
    </source>
</evidence>
<dbReference type="PANTHER" id="PTHR45934:SF1">
    <property type="entry name" value="OS04G0423100 PROTEIN"/>
    <property type="match status" value="1"/>
</dbReference>
<organism evidence="5 6">
    <name type="scientific">Cannabis sativa</name>
    <name type="common">Hemp</name>
    <name type="synonym">Marijuana</name>
    <dbReference type="NCBI Taxonomy" id="3483"/>
    <lineage>
        <taxon>Eukaryota</taxon>
        <taxon>Viridiplantae</taxon>
        <taxon>Streptophyta</taxon>
        <taxon>Embryophyta</taxon>
        <taxon>Tracheophyta</taxon>
        <taxon>Spermatophyta</taxon>
        <taxon>Magnoliopsida</taxon>
        <taxon>eudicotyledons</taxon>
        <taxon>Gunneridae</taxon>
        <taxon>Pentapetalae</taxon>
        <taxon>rosids</taxon>
        <taxon>fabids</taxon>
        <taxon>Rosales</taxon>
        <taxon>Cannabaceae</taxon>
        <taxon>Cannabis</taxon>
    </lineage>
</organism>
<dbReference type="SUPFAM" id="SSF51905">
    <property type="entry name" value="FAD/NAD(P)-binding domain"/>
    <property type="match status" value="2"/>
</dbReference>
<dbReference type="EMBL" id="JAATIQ010000003">
    <property type="protein sequence ID" value="KAF4403791.1"/>
    <property type="molecule type" value="Genomic_DNA"/>
</dbReference>
<protein>
    <recommendedName>
        <fullName evidence="4">FAD-binding domain-containing protein</fullName>
    </recommendedName>
</protein>
<name>A0A7J6I9P8_CANSA</name>
<sequence length="669" mass="72648">MEDEIIIKAKVLIGCDGVHSIVGSWLGLAEPVHSGRSAVRGMAVIPQGHGLKEEVQQFVGAGKRIGFVPLTKTDVYWFLTCASADKDAYLGGNPEAIKSEVLEKYANDLPELYQDIINHSDLSTLTWAPLMFRKPWKVAFGNLCKQNITVAGDAMHPMTPDLGQGGCSALEDAVVLGRHIGACIAQNGGLVPREMIKAVSNYAEERRWRVTWLVTGSFLSGWVQHGGPMVNFPNVGSNEGIDLTLFEVLGSETLGDNLNLVPGSEEDGGYFSRRNSVGAGIAGLGVAVALKRVGVKALVLERADELRTTGAALTLSQNAWRALDALGISQKLTSVYAPLERIYVTNVSTGAIQMIPLMTSNSRPITLHRKALLKALAEELPTDSIRFNCKITAIETQEHEGSSIVVVHLEDETVIKAKVLIGCDGVHSMVARCLGLAEPTYSGRSAVRGLAVYPQGHGLKKEVQQFVGDGKRAGFVPISDKEIYWFLTYSVSPQEGTKLRGDPEAIQREVLENYAKDFPEPYLDVVKHVDLSTISWAPLVLRKPWSVAFGNLSKLNITVAGDAMHPTTPDLAQGGCLALEDAVVLGRHVGAYVARNEGAVPRDIAKALSDYVEERRWRATWVIAGSFLSGWIQNGGSMWGLKFIRDAIFYTFIFPKLVNVANYDCGKLA</sequence>
<gene>
    <name evidence="5" type="ORF">G4B88_002644</name>
</gene>
<dbReference type="PANTHER" id="PTHR45934">
    <property type="entry name" value="FAD/NAD(P)-BINDING OXIDOREDUCTASE FAMILY PROTEIN"/>
    <property type="match status" value="1"/>
</dbReference>
<comment type="caution">
    <text evidence="5">The sequence shown here is derived from an EMBL/GenBank/DDBJ whole genome shotgun (WGS) entry which is preliminary data.</text>
</comment>
<feature type="domain" description="FAD-binding" evidence="4">
    <location>
        <begin position="7"/>
        <end position="186"/>
    </location>
</feature>
<reference evidence="5 6" key="1">
    <citation type="journal article" date="2020" name="bioRxiv">
        <title>Sequence and annotation of 42 cannabis genomes reveals extensive copy number variation in cannabinoid synthesis and pathogen resistance genes.</title>
        <authorList>
            <person name="Mckernan K.J."/>
            <person name="Helbert Y."/>
            <person name="Kane L.T."/>
            <person name="Ebling H."/>
            <person name="Zhang L."/>
            <person name="Liu B."/>
            <person name="Eaton Z."/>
            <person name="Mclaughlin S."/>
            <person name="Kingan S."/>
            <person name="Baybayan P."/>
            <person name="Concepcion G."/>
            <person name="Jordan M."/>
            <person name="Riva A."/>
            <person name="Barbazuk W."/>
            <person name="Harkins T."/>
        </authorList>
    </citation>
    <scope>NUCLEOTIDE SEQUENCE [LARGE SCALE GENOMIC DNA]</scope>
    <source>
        <strain evidence="6">cv. Jamaican Lion 4</strain>
        <tissue evidence="5">Leaf</tissue>
    </source>
</reference>
<dbReference type="InterPro" id="IPR044560">
    <property type="entry name" value="MOase"/>
</dbReference>
<evidence type="ECO:0000256" key="3">
    <source>
        <dbReference type="ARBA" id="ARBA00024018"/>
    </source>
</evidence>
<comment type="similarity">
    <text evidence="3">Belongs to the 3-hydroxybenzoate 6-hydroxylase family.</text>
</comment>
<dbReference type="Pfam" id="PF01494">
    <property type="entry name" value="FAD_binding_3"/>
    <property type="match status" value="2"/>
</dbReference>
<keyword evidence="1" id="KW-0560">Oxidoreductase</keyword>
<dbReference type="AlphaFoldDB" id="A0A7J6I9P8"/>
<dbReference type="PRINTS" id="PR00420">
    <property type="entry name" value="RNGMNOXGNASE"/>
</dbReference>
<proteinExistence type="inferred from homology"/>
<dbReference type="GO" id="GO:0071949">
    <property type="term" value="F:FAD binding"/>
    <property type="evidence" value="ECO:0007669"/>
    <property type="project" value="InterPro"/>
</dbReference>
<dbReference type="InterPro" id="IPR036188">
    <property type="entry name" value="FAD/NAD-bd_sf"/>
</dbReference>
<evidence type="ECO:0000256" key="2">
    <source>
        <dbReference type="ARBA" id="ARBA00023033"/>
    </source>
</evidence>
<evidence type="ECO:0000259" key="4">
    <source>
        <dbReference type="Pfam" id="PF01494"/>
    </source>
</evidence>